<dbReference type="Gene3D" id="1.10.10.60">
    <property type="entry name" value="Homeodomain-like"/>
    <property type="match status" value="1"/>
</dbReference>
<dbReference type="RefSeq" id="WP_211302016.1">
    <property type="nucleotide sequence ID" value="NZ_PYAW01000003.1"/>
</dbReference>
<evidence type="ECO:0000256" key="1">
    <source>
        <dbReference type="ARBA" id="ARBA00023015"/>
    </source>
</evidence>
<dbReference type="GO" id="GO:0003700">
    <property type="term" value="F:DNA-binding transcription factor activity"/>
    <property type="evidence" value="ECO:0007669"/>
    <property type="project" value="InterPro"/>
</dbReference>
<dbReference type="AlphaFoldDB" id="A0A2P8HIV2"/>
<reference evidence="5 6" key="1">
    <citation type="submission" date="2018-03" db="EMBL/GenBank/DDBJ databases">
        <title>Genomic Encyclopedia of Archaeal and Bacterial Type Strains, Phase II (KMG-II): from individual species to whole genera.</title>
        <authorList>
            <person name="Goeker M."/>
        </authorList>
    </citation>
    <scope>NUCLEOTIDE SEQUENCE [LARGE SCALE GENOMIC DNA]</scope>
    <source>
        <strain evidence="5 6">DSM 24859</strain>
    </source>
</reference>
<evidence type="ECO:0000313" key="6">
    <source>
        <dbReference type="Proteomes" id="UP000240971"/>
    </source>
</evidence>
<proteinExistence type="predicted"/>
<keyword evidence="1" id="KW-0805">Transcription regulation</keyword>
<dbReference type="EMBL" id="PYAW01000003">
    <property type="protein sequence ID" value="PSL46137.1"/>
    <property type="molecule type" value="Genomic_DNA"/>
</dbReference>
<feature type="domain" description="HTH araC/xylS-type" evidence="4">
    <location>
        <begin position="192"/>
        <end position="290"/>
    </location>
</feature>
<dbReference type="PANTHER" id="PTHR43280:SF32">
    <property type="entry name" value="TRANSCRIPTIONAL REGULATORY PROTEIN"/>
    <property type="match status" value="1"/>
</dbReference>
<dbReference type="GO" id="GO:0043565">
    <property type="term" value="F:sequence-specific DNA binding"/>
    <property type="evidence" value="ECO:0007669"/>
    <property type="project" value="InterPro"/>
</dbReference>
<dbReference type="Pfam" id="PF12833">
    <property type="entry name" value="HTH_18"/>
    <property type="match status" value="1"/>
</dbReference>
<gene>
    <name evidence="5" type="ORF">CLV51_103113</name>
</gene>
<evidence type="ECO:0000256" key="3">
    <source>
        <dbReference type="ARBA" id="ARBA00023163"/>
    </source>
</evidence>
<keyword evidence="6" id="KW-1185">Reference proteome</keyword>
<evidence type="ECO:0000256" key="2">
    <source>
        <dbReference type="ARBA" id="ARBA00023125"/>
    </source>
</evidence>
<evidence type="ECO:0000313" key="5">
    <source>
        <dbReference type="EMBL" id="PSL46137.1"/>
    </source>
</evidence>
<accession>A0A2P8HIV2</accession>
<dbReference type="SMART" id="SM00342">
    <property type="entry name" value="HTH_ARAC"/>
    <property type="match status" value="1"/>
</dbReference>
<dbReference type="SUPFAM" id="SSF46689">
    <property type="entry name" value="Homeodomain-like"/>
    <property type="match status" value="1"/>
</dbReference>
<dbReference type="InterPro" id="IPR018060">
    <property type="entry name" value="HTH_AraC"/>
</dbReference>
<comment type="caution">
    <text evidence="5">The sequence shown here is derived from an EMBL/GenBank/DDBJ whole genome shotgun (WGS) entry which is preliminary data.</text>
</comment>
<dbReference type="Proteomes" id="UP000240971">
    <property type="component" value="Unassembled WGS sequence"/>
</dbReference>
<evidence type="ECO:0000259" key="4">
    <source>
        <dbReference type="PROSITE" id="PS01124"/>
    </source>
</evidence>
<protein>
    <submittedName>
        <fullName evidence="5">AraC family transcriptional regulator</fullName>
    </submittedName>
</protein>
<dbReference type="PROSITE" id="PS01124">
    <property type="entry name" value="HTH_ARAC_FAMILY_2"/>
    <property type="match status" value="1"/>
</dbReference>
<keyword evidence="3" id="KW-0804">Transcription</keyword>
<organism evidence="5 6">
    <name type="scientific">Chitinophaga niastensis</name>
    <dbReference type="NCBI Taxonomy" id="536980"/>
    <lineage>
        <taxon>Bacteria</taxon>
        <taxon>Pseudomonadati</taxon>
        <taxon>Bacteroidota</taxon>
        <taxon>Chitinophagia</taxon>
        <taxon>Chitinophagales</taxon>
        <taxon>Chitinophagaceae</taxon>
        <taxon>Chitinophaga</taxon>
    </lineage>
</organism>
<dbReference type="InterPro" id="IPR009057">
    <property type="entry name" value="Homeodomain-like_sf"/>
</dbReference>
<keyword evidence="2" id="KW-0238">DNA-binding</keyword>
<name>A0A2P8HIV2_CHINA</name>
<dbReference type="PANTHER" id="PTHR43280">
    <property type="entry name" value="ARAC-FAMILY TRANSCRIPTIONAL REGULATOR"/>
    <property type="match status" value="1"/>
</dbReference>
<sequence length="297" mass="34292">MSKKIKIVTSIDFENQYMSATPPILRSLGIPIQIYDVKETSRFIKIPTPLYRPDYNFLVHLTKGNAKQQVDTEIRSINRNDILFVKQGNMTALKEISNDIEGHIIIFEDSTLNHLLSKEKFINLFTANTVIKLSDEISNWLTPLFELLTTEIYNNKPNLDICYSLFQAALIKIIASDKEHNKTINRSSEIAFTFKELVYKHHVEHKSVSFYVDKLSVSVNYLNRCIQQTMGTAPKEWINKVSILQSQLLLQDYTKCISSVAFELNYEDPGYFGRLFKKITTLTPSEYRASLMQNLSE</sequence>